<dbReference type="EMBL" id="LCCA01000046">
    <property type="protein sequence ID" value="KKS20687.1"/>
    <property type="molecule type" value="Genomic_DNA"/>
</dbReference>
<gene>
    <name evidence="2" type="ORF">UU80_C0046G0004</name>
</gene>
<dbReference type="Proteomes" id="UP000034920">
    <property type="component" value="Unassembled WGS sequence"/>
</dbReference>
<dbReference type="STRING" id="1619103.UU80_C0046G0004"/>
<reference evidence="2 3" key="1">
    <citation type="journal article" date="2015" name="Nature">
        <title>rRNA introns, odd ribosomes, and small enigmatic genomes across a large radiation of phyla.</title>
        <authorList>
            <person name="Brown C.T."/>
            <person name="Hug L.A."/>
            <person name="Thomas B.C."/>
            <person name="Sharon I."/>
            <person name="Castelle C.J."/>
            <person name="Singh A."/>
            <person name="Wilkins M.J."/>
            <person name="Williams K.H."/>
            <person name="Banfield J.F."/>
        </authorList>
    </citation>
    <scope>NUCLEOTIDE SEQUENCE [LARGE SCALE GENOMIC DNA]</scope>
</reference>
<dbReference type="AlphaFoldDB" id="A0A0G0X8H1"/>
<protein>
    <recommendedName>
        <fullName evidence="1">DUF642 domain-containing protein</fullName>
    </recommendedName>
</protein>
<comment type="caution">
    <text evidence="2">The sequence shown here is derived from an EMBL/GenBank/DDBJ whole genome shotgun (WGS) entry which is preliminary data.</text>
</comment>
<dbReference type="Pfam" id="PF04862">
    <property type="entry name" value="DUF642"/>
    <property type="match status" value="1"/>
</dbReference>
<evidence type="ECO:0000313" key="2">
    <source>
        <dbReference type="EMBL" id="KKS20687.1"/>
    </source>
</evidence>
<dbReference type="InterPro" id="IPR006946">
    <property type="entry name" value="DGR2-like_dom"/>
</dbReference>
<proteinExistence type="predicted"/>
<organism evidence="2 3">
    <name type="scientific">candidate division WWE3 bacterium GW2011_GWA1_41_8</name>
    <dbReference type="NCBI Taxonomy" id="1619103"/>
    <lineage>
        <taxon>Bacteria</taxon>
        <taxon>Katanobacteria</taxon>
    </lineage>
</organism>
<name>A0A0G0X8H1_UNCKA</name>
<sequence>MARKNNFISKFNIFLIFAFVCGLFPAFIAPVHAVSTLINGSFEEGEGPEMFVQLTPGAENIAPWKIVSGTIDSVGDYWQPSEGFRSIDLNGDAEGIISQEFETIAGAQYTVTFDMSGNPAGGPTLKTLDVDVGGDLVSFDYDTGIEGTTYVSMNYVTKTFNFFAEDTVTVLTITSTTSGFYGPAIDNVSVEQILPTSLSECADDGWMDFVVFNDEEECVRGIQRSRVAGGPAGKVSICHYAEIYDKYFLIKINRDVVEAHEAHGDVYPGDVIGNTVFGEDCSVTTGTNLRLTPP</sequence>
<evidence type="ECO:0000259" key="1">
    <source>
        <dbReference type="Pfam" id="PF04862"/>
    </source>
</evidence>
<dbReference type="Gene3D" id="2.60.120.260">
    <property type="entry name" value="Galactose-binding domain-like"/>
    <property type="match status" value="1"/>
</dbReference>
<feature type="domain" description="DUF642" evidence="1">
    <location>
        <begin position="36"/>
        <end position="190"/>
    </location>
</feature>
<dbReference type="InterPro" id="IPR027576">
    <property type="entry name" value="Choice_anch_C_dom"/>
</dbReference>
<evidence type="ECO:0000313" key="3">
    <source>
        <dbReference type="Proteomes" id="UP000034920"/>
    </source>
</evidence>
<accession>A0A0G0X8H1</accession>
<dbReference type="NCBIfam" id="TIGR04362">
    <property type="entry name" value="choice_anch_C"/>
    <property type="match status" value="1"/>
</dbReference>